<gene>
    <name evidence="2" type="ORF">UU84_C0034G0002</name>
</gene>
<evidence type="ECO:0000259" key="1">
    <source>
        <dbReference type="PROSITE" id="PS50164"/>
    </source>
</evidence>
<dbReference type="Pfam" id="PF01541">
    <property type="entry name" value="GIY-YIG"/>
    <property type="match status" value="1"/>
</dbReference>
<dbReference type="CDD" id="cd10449">
    <property type="entry name" value="GIY-YIG_SLX1_like"/>
    <property type="match status" value="1"/>
</dbReference>
<dbReference type="InterPro" id="IPR000305">
    <property type="entry name" value="GIY-YIG_endonuc"/>
</dbReference>
<dbReference type="AlphaFoldDB" id="A0A0G0XLU9"/>
<dbReference type="SUPFAM" id="SSF82771">
    <property type="entry name" value="GIY-YIG endonuclease"/>
    <property type="match status" value="1"/>
</dbReference>
<reference evidence="2 3" key="1">
    <citation type="journal article" date="2015" name="Nature">
        <title>rRNA introns, odd ribosomes, and small enigmatic genomes across a large radiation of phyla.</title>
        <authorList>
            <person name="Brown C.T."/>
            <person name="Hug L.A."/>
            <person name="Thomas B.C."/>
            <person name="Sharon I."/>
            <person name="Castelle C.J."/>
            <person name="Singh A."/>
            <person name="Wilkins M.J."/>
            <person name="Williams K.H."/>
            <person name="Banfield J.F."/>
        </authorList>
    </citation>
    <scope>NUCLEOTIDE SEQUENCE [LARGE SCALE GENOMIC DNA]</scope>
</reference>
<proteinExistence type="predicted"/>
<dbReference type="InterPro" id="IPR035901">
    <property type="entry name" value="GIY-YIG_endonuc_sf"/>
</dbReference>
<comment type="caution">
    <text evidence="2">The sequence shown here is derived from an EMBL/GenBank/DDBJ whole genome shotgun (WGS) entry which is preliminary data.</text>
</comment>
<evidence type="ECO:0000313" key="2">
    <source>
        <dbReference type="EMBL" id="KKS25854.1"/>
    </source>
</evidence>
<accession>A0A0G0XLU9</accession>
<dbReference type="SMART" id="SM00465">
    <property type="entry name" value="GIYc"/>
    <property type="match status" value="1"/>
</dbReference>
<evidence type="ECO:0000313" key="3">
    <source>
        <dbReference type="Proteomes" id="UP000033859"/>
    </source>
</evidence>
<protein>
    <submittedName>
        <fullName evidence="2">GIY-YIG nuclease superfamily protein</fullName>
    </submittedName>
</protein>
<organism evidence="2 3">
    <name type="scientific">Candidatus Yanofskybacteria bacterium GW2011_GWC2_41_9</name>
    <dbReference type="NCBI Taxonomy" id="1619029"/>
    <lineage>
        <taxon>Bacteria</taxon>
        <taxon>Candidatus Yanofskyibacteriota</taxon>
    </lineage>
</organism>
<name>A0A0G0XLU9_9BACT</name>
<dbReference type="Proteomes" id="UP000033859">
    <property type="component" value="Unassembled WGS sequence"/>
</dbReference>
<dbReference type="Gene3D" id="3.40.1440.10">
    <property type="entry name" value="GIY-YIG endonuclease"/>
    <property type="match status" value="1"/>
</dbReference>
<dbReference type="PROSITE" id="PS50164">
    <property type="entry name" value="GIY_YIG"/>
    <property type="match status" value="1"/>
</dbReference>
<sequence>MPGSENSITIMFHYIYVLQSLKLLNKVYIGFTNNLQKRLKEHNRSLNFSTKPYMPWQMIFCEAYKNEKDARRREKYLKTNQGARLLKHMLKEYFYEQKMR</sequence>
<dbReference type="EMBL" id="LCCE01000034">
    <property type="protein sequence ID" value="KKS25854.1"/>
    <property type="molecule type" value="Genomic_DNA"/>
</dbReference>
<feature type="domain" description="GIY-YIG" evidence="1">
    <location>
        <begin position="11"/>
        <end position="87"/>
    </location>
</feature>